<evidence type="ECO:0000256" key="1">
    <source>
        <dbReference type="SAM" id="SignalP"/>
    </source>
</evidence>
<evidence type="ECO:0000313" key="2">
    <source>
        <dbReference type="EMBL" id="KAK6764685.1"/>
    </source>
</evidence>
<name>A0ABR1EQG3_NECAM</name>
<protein>
    <recommendedName>
        <fullName evidence="4">Secreted protein</fullName>
    </recommendedName>
</protein>
<dbReference type="EMBL" id="JAVFWL010000006">
    <property type="protein sequence ID" value="KAK6764685.1"/>
    <property type="molecule type" value="Genomic_DNA"/>
</dbReference>
<keyword evidence="1" id="KW-0732">Signal</keyword>
<sequence>MIFSIRLLNAMVVPFGFGEQSSCDWRSLDGHNGCFSSAALAYTSALLSLRSSFIASLQSLESSTLAYQLKILKRQASFGGFKTLNLLRAVVKVFNEPVVFLVAKLRNLPRSGQA</sequence>
<evidence type="ECO:0008006" key="4">
    <source>
        <dbReference type="Google" id="ProtNLM"/>
    </source>
</evidence>
<dbReference type="Proteomes" id="UP001303046">
    <property type="component" value="Unassembled WGS sequence"/>
</dbReference>
<feature type="chain" id="PRO_5045751233" description="Secreted protein" evidence="1">
    <location>
        <begin position="19"/>
        <end position="114"/>
    </location>
</feature>
<gene>
    <name evidence="2" type="primary">Necator_chrX.g25021</name>
    <name evidence="2" type="ORF">RB195_024856</name>
</gene>
<reference evidence="2 3" key="1">
    <citation type="submission" date="2023-08" db="EMBL/GenBank/DDBJ databases">
        <title>A Necator americanus chromosomal reference genome.</title>
        <authorList>
            <person name="Ilik V."/>
            <person name="Petrzelkova K.J."/>
            <person name="Pardy F."/>
            <person name="Fuh T."/>
            <person name="Niatou-Singa F.S."/>
            <person name="Gouil Q."/>
            <person name="Baker L."/>
            <person name="Ritchie M.E."/>
            <person name="Jex A.R."/>
            <person name="Gazzola D."/>
            <person name="Li H."/>
            <person name="Toshio Fujiwara R."/>
            <person name="Zhan B."/>
            <person name="Aroian R.V."/>
            <person name="Pafco B."/>
            <person name="Schwarz E.M."/>
        </authorList>
    </citation>
    <scope>NUCLEOTIDE SEQUENCE [LARGE SCALE GENOMIC DNA]</scope>
    <source>
        <strain evidence="2 3">Aroian</strain>
        <tissue evidence="2">Whole animal</tissue>
    </source>
</reference>
<proteinExistence type="predicted"/>
<organism evidence="2 3">
    <name type="scientific">Necator americanus</name>
    <name type="common">Human hookworm</name>
    <dbReference type="NCBI Taxonomy" id="51031"/>
    <lineage>
        <taxon>Eukaryota</taxon>
        <taxon>Metazoa</taxon>
        <taxon>Ecdysozoa</taxon>
        <taxon>Nematoda</taxon>
        <taxon>Chromadorea</taxon>
        <taxon>Rhabditida</taxon>
        <taxon>Rhabditina</taxon>
        <taxon>Rhabditomorpha</taxon>
        <taxon>Strongyloidea</taxon>
        <taxon>Ancylostomatidae</taxon>
        <taxon>Bunostominae</taxon>
        <taxon>Necator</taxon>
    </lineage>
</organism>
<accession>A0ABR1EQG3</accession>
<keyword evidence="3" id="KW-1185">Reference proteome</keyword>
<comment type="caution">
    <text evidence="2">The sequence shown here is derived from an EMBL/GenBank/DDBJ whole genome shotgun (WGS) entry which is preliminary data.</text>
</comment>
<evidence type="ECO:0000313" key="3">
    <source>
        <dbReference type="Proteomes" id="UP001303046"/>
    </source>
</evidence>
<feature type="signal peptide" evidence="1">
    <location>
        <begin position="1"/>
        <end position="18"/>
    </location>
</feature>